<dbReference type="Proteomes" id="UP000287033">
    <property type="component" value="Unassembled WGS sequence"/>
</dbReference>
<accession>A0A401TPG2</accession>
<dbReference type="AlphaFoldDB" id="A0A401TPG2"/>
<protein>
    <submittedName>
        <fullName evidence="1">Uncharacterized protein</fullName>
    </submittedName>
</protein>
<dbReference type="EMBL" id="BEZZ01133122">
    <property type="protein sequence ID" value="GCC44513.1"/>
    <property type="molecule type" value="Genomic_DNA"/>
</dbReference>
<evidence type="ECO:0000313" key="2">
    <source>
        <dbReference type="Proteomes" id="UP000287033"/>
    </source>
</evidence>
<reference evidence="1 2" key="1">
    <citation type="journal article" date="2018" name="Nat. Ecol. Evol.">
        <title>Shark genomes provide insights into elasmobranch evolution and the origin of vertebrates.</title>
        <authorList>
            <person name="Hara Y"/>
            <person name="Yamaguchi K"/>
            <person name="Onimaru K"/>
            <person name="Kadota M"/>
            <person name="Koyanagi M"/>
            <person name="Keeley SD"/>
            <person name="Tatsumi K"/>
            <person name="Tanaka K"/>
            <person name="Motone F"/>
            <person name="Kageyama Y"/>
            <person name="Nozu R"/>
            <person name="Adachi N"/>
            <person name="Nishimura O"/>
            <person name="Nakagawa R"/>
            <person name="Tanegashima C"/>
            <person name="Kiyatake I"/>
            <person name="Matsumoto R"/>
            <person name="Murakumo K"/>
            <person name="Nishida K"/>
            <person name="Terakita A"/>
            <person name="Kuratani S"/>
            <person name="Sato K"/>
            <person name="Hyodo S Kuraku.S."/>
        </authorList>
    </citation>
    <scope>NUCLEOTIDE SEQUENCE [LARGE SCALE GENOMIC DNA]</scope>
</reference>
<proteinExistence type="predicted"/>
<organism evidence="1 2">
    <name type="scientific">Chiloscyllium punctatum</name>
    <name type="common">Brownbanded bambooshark</name>
    <name type="synonym">Hemiscyllium punctatum</name>
    <dbReference type="NCBI Taxonomy" id="137246"/>
    <lineage>
        <taxon>Eukaryota</taxon>
        <taxon>Metazoa</taxon>
        <taxon>Chordata</taxon>
        <taxon>Craniata</taxon>
        <taxon>Vertebrata</taxon>
        <taxon>Chondrichthyes</taxon>
        <taxon>Elasmobranchii</taxon>
        <taxon>Galeomorphii</taxon>
        <taxon>Galeoidea</taxon>
        <taxon>Orectolobiformes</taxon>
        <taxon>Hemiscylliidae</taxon>
        <taxon>Chiloscyllium</taxon>
    </lineage>
</organism>
<gene>
    <name evidence="1" type="ORF">chiPu_0028508</name>
</gene>
<sequence>MPSCAARIAQTSVTVGGRDPIGRRVPLRDRVLATARHVEDRAGDVGRLVRDQPDDGVGNLIRGTDALHRHQMGKPMRAIGLAAGGMDIGVDQPGPDASDADAFTCDLVAEADREGIDRALGGGVVDIGVGRAELGRDRGQVDDDAALAAVPGRHPLHRLARAQDAAGDVDRHHLLDALGRHLVDAHAALADDAGIVDQRAERAEAVGGLEQRENIRLAADVAFHRDRLAVLGLDRGDDFVRRSLIGGIADHDAVAARGGCERGGAADAAAAAGDDNDLVRHIDPQT</sequence>
<comment type="caution">
    <text evidence="1">The sequence shown here is derived from an EMBL/GenBank/DDBJ whole genome shotgun (WGS) entry which is preliminary data.</text>
</comment>
<keyword evidence="2" id="KW-1185">Reference proteome</keyword>
<feature type="non-terminal residue" evidence="1">
    <location>
        <position position="286"/>
    </location>
</feature>
<evidence type="ECO:0000313" key="1">
    <source>
        <dbReference type="EMBL" id="GCC44513.1"/>
    </source>
</evidence>
<name>A0A401TPG2_CHIPU</name>